<dbReference type="EMBL" id="AMFJ01034228">
    <property type="protein sequence ID" value="EKD29882.1"/>
    <property type="molecule type" value="Genomic_DNA"/>
</dbReference>
<reference evidence="1" key="1">
    <citation type="journal article" date="2012" name="Science">
        <title>Fermentation, hydrogen, and sulfur metabolism in multiple uncultivated bacterial phyla.</title>
        <authorList>
            <person name="Wrighton K.C."/>
            <person name="Thomas B.C."/>
            <person name="Sharon I."/>
            <person name="Miller C.S."/>
            <person name="Castelle C.J."/>
            <person name="VerBerkmoes N.C."/>
            <person name="Wilkins M.J."/>
            <person name="Hettich R.L."/>
            <person name="Lipton M.S."/>
            <person name="Williams K.H."/>
            <person name="Long P.E."/>
            <person name="Banfield J.F."/>
        </authorList>
    </citation>
    <scope>NUCLEOTIDE SEQUENCE [LARGE SCALE GENOMIC DNA]</scope>
</reference>
<name>K1XXD1_9BACT</name>
<sequence length="241" mass="28585">MKNIGTIFAVLQIISYRIFTIHHHEIFIYSLAFNCIKSLPSECKIFISQHLHLFEIFFFRIFLIFYVILFPNEIITEETVATIFAIIQKWRVPTVTRIYAVHTSETSFAIEDLVTLFQIGTIQCIDDRVRIDHPRRIHGFFHYPSGIHHITILHLSWKSRIFRVLRTKRGGEIQLGHFLKKCIKLPKESFSEIKFLSVIHRIPFITPPIFFIVDGIWFIRRAPQEYFHASFHFARGVNRNN</sequence>
<comment type="caution">
    <text evidence="1">The sequence shown here is derived from an EMBL/GenBank/DDBJ whole genome shotgun (WGS) entry which is preliminary data.</text>
</comment>
<evidence type="ECO:0000313" key="1">
    <source>
        <dbReference type="EMBL" id="EKD29882.1"/>
    </source>
</evidence>
<accession>K1XXD1</accession>
<dbReference type="AlphaFoldDB" id="K1XXD1"/>
<gene>
    <name evidence="1" type="ORF">ACD_78C00228G0002</name>
</gene>
<protein>
    <submittedName>
        <fullName evidence="1">Uncharacterized protein</fullName>
    </submittedName>
</protein>
<proteinExistence type="predicted"/>
<feature type="non-terminal residue" evidence="1">
    <location>
        <position position="241"/>
    </location>
</feature>
<organism evidence="1">
    <name type="scientific">uncultured bacterium</name>
    <name type="common">gcode 4</name>
    <dbReference type="NCBI Taxonomy" id="1234023"/>
    <lineage>
        <taxon>Bacteria</taxon>
        <taxon>environmental samples</taxon>
    </lineage>
</organism>